<organism evidence="3 4">
    <name type="scientific">Stylosanthes scabra</name>
    <dbReference type="NCBI Taxonomy" id="79078"/>
    <lineage>
        <taxon>Eukaryota</taxon>
        <taxon>Viridiplantae</taxon>
        <taxon>Streptophyta</taxon>
        <taxon>Embryophyta</taxon>
        <taxon>Tracheophyta</taxon>
        <taxon>Spermatophyta</taxon>
        <taxon>Magnoliopsida</taxon>
        <taxon>eudicotyledons</taxon>
        <taxon>Gunneridae</taxon>
        <taxon>Pentapetalae</taxon>
        <taxon>rosids</taxon>
        <taxon>fabids</taxon>
        <taxon>Fabales</taxon>
        <taxon>Fabaceae</taxon>
        <taxon>Papilionoideae</taxon>
        <taxon>50 kb inversion clade</taxon>
        <taxon>dalbergioids sensu lato</taxon>
        <taxon>Dalbergieae</taxon>
        <taxon>Pterocarpus clade</taxon>
        <taxon>Stylosanthes</taxon>
    </lineage>
</organism>
<comment type="caution">
    <text evidence="3">The sequence shown here is derived from an EMBL/GenBank/DDBJ whole genome shotgun (WGS) entry which is preliminary data.</text>
</comment>
<reference evidence="3 4" key="1">
    <citation type="journal article" date="2023" name="Plants (Basel)">
        <title>Bridging the Gap: Combining Genomics and Transcriptomics Approaches to Understand Stylosanthes scabra, an Orphan Legume from the Brazilian Caatinga.</title>
        <authorList>
            <person name="Ferreira-Neto J.R.C."/>
            <person name="da Silva M.D."/>
            <person name="Binneck E."/>
            <person name="de Melo N.F."/>
            <person name="da Silva R.H."/>
            <person name="de Melo A.L.T.M."/>
            <person name="Pandolfi V."/>
            <person name="Bustamante F.O."/>
            <person name="Brasileiro-Vidal A.C."/>
            <person name="Benko-Iseppon A.M."/>
        </authorList>
    </citation>
    <scope>NUCLEOTIDE SEQUENCE [LARGE SCALE GENOMIC DNA]</scope>
    <source>
        <tissue evidence="3">Leaves</tissue>
    </source>
</reference>
<name>A0ABU6S950_9FABA</name>
<evidence type="ECO:0000313" key="4">
    <source>
        <dbReference type="Proteomes" id="UP001341840"/>
    </source>
</evidence>
<keyword evidence="4" id="KW-1185">Reference proteome</keyword>
<feature type="region of interest" description="Disordered" evidence="2">
    <location>
        <begin position="343"/>
        <end position="392"/>
    </location>
</feature>
<sequence length="392" mass="43256">MAACKFLLSLPAGLPKKNDFSCRWILDHNDTEVAQFLDGLLEVKMKQNRLDKLRAQLVDTSGMGPHSILPIAIPPNNPSATPSATAGTSSSADATASPKVTQPSSLVTTHSQKKVSPGTICLDTEEGVKEDPSTDLRRKRQKRKQDDVDLIDRVLGEDSAWAHDVHPVDLAFPNNFDYRKAIDGGVASSSVRRSLVKIPPEQLLGESYRFNTKALACLQEGERQSALDRVAQLEEDNKVLTAQLASCQLSLEKEQKKVEVAEKDVKALNTSLAERQTALGTANASAEFWEAEWKKLGEETLDMCQETLEIVLDQISHFCHGVDFSMITLDTRWDQKGRRIYNRKETSGEDSEMVEELPHVDAVSQEQQPEVTEHIQQPEVGNVAGEGGECPT</sequence>
<gene>
    <name evidence="3" type="ORF">PIB30_022956</name>
</gene>
<keyword evidence="1" id="KW-0175">Coiled coil</keyword>
<feature type="coiled-coil region" evidence="1">
    <location>
        <begin position="223"/>
        <end position="271"/>
    </location>
</feature>
<accession>A0ABU6S950</accession>
<evidence type="ECO:0000256" key="1">
    <source>
        <dbReference type="SAM" id="Coils"/>
    </source>
</evidence>
<feature type="compositionally biased region" description="Low complexity" evidence="2">
    <location>
        <begin position="78"/>
        <end position="98"/>
    </location>
</feature>
<dbReference type="SUPFAM" id="SSF57997">
    <property type="entry name" value="Tropomyosin"/>
    <property type="match status" value="1"/>
</dbReference>
<evidence type="ECO:0000256" key="2">
    <source>
        <dbReference type="SAM" id="MobiDB-lite"/>
    </source>
</evidence>
<dbReference type="EMBL" id="JASCZI010060494">
    <property type="protein sequence ID" value="MED6132877.1"/>
    <property type="molecule type" value="Genomic_DNA"/>
</dbReference>
<evidence type="ECO:0000313" key="3">
    <source>
        <dbReference type="EMBL" id="MED6132877.1"/>
    </source>
</evidence>
<proteinExistence type="predicted"/>
<feature type="region of interest" description="Disordered" evidence="2">
    <location>
        <begin position="70"/>
        <end position="146"/>
    </location>
</feature>
<feature type="compositionally biased region" description="Basic and acidic residues" evidence="2">
    <location>
        <begin position="126"/>
        <end position="136"/>
    </location>
</feature>
<dbReference type="Proteomes" id="UP001341840">
    <property type="component" value="Unassembled WGS sequence"/>
</dbReference>
<protein>
    <submittedName>
        <fullName evidence="3">Uncharacterized protein</fullName>
    </submittedName>
</protein>
<feature type="compositionally biased region" description="Polar residues" evidence="2">
    <location>
        <begin position="99"/>
        <end position="110"/>
    </location>
</feature>